<dbReference type="GO" id="GO:0005829">
    <property type="term" value="C:cytosol"/>
    <property type="evidence" value="ECO:0007669"/>
    <property type="project" value="TreeGrafter"/>
</dbReference>
<protein>
    <submittedName>
        <fullName evidence="9">Bifunctional [glutamine synthetase] adenylyltransferase/[glutamine synthetase]-adenylyl-L-tyrosine phosphorylase</fullName>
        <ecNumber evidence="9">2.7.7.42</ecNumber>
        <ecNumber evidence="9">2.7.7.89</ecNumber>
    </submittedName>
</protein>
<dbReference type="Gene3D" id="3.30.460.10">
    <property type="entry name" value="Beta Polymerase, domain 2"/>
    <property type="match status" value="2"/>
</dbReference>
<comment type="caution">
    <text evidence="9">The sequence shown here is derived from an EMBL/GenBank/DDBJ whole genome shotgun (WGS) entry which is preliminary data.</text>
</comment>
<dbReference type="EMBL" id="SOFF01000020">
    <property type="protein sequence ID" value="TFB91966.1"/>
    <property type="molecule type" value="Genomic_DNA"/>
</dbReference>
<dbReference type="GO" id="GO:0008882">
    <property type="term" value="F:[glutamate-ammonia-ligase] adenylyltransferase activity"/>
    <property type="evidence" value="ECO:0007669"/>
    <property type="project" value="UniProtKB-EC"/>
</dbReference>
<keyword evidence="3" id="KW-0547">Nucleotide-binding</keyword>
<dbReference type="AlphaFoldDB" id="A0A1H8DC24"/>
<evidence type="ECO:0000256" key="4">
    <source>
        <dbReference type="ARBA" id="ARBA00022840"/>
    </source>
</evidence>
<keyword evidence="2 9" id="KW-0548">Nucleotidyltransferase</keyword>
<dbReference type="Gene3D" id="1.20.120.330">
    <property type="entry name" value="Nucleotidyltransferases domain 2"/>
    <property type="match status" value="2"/>
</dbReference>
<dbReference type="Pfam" id="PF03710">
    <property type="entry name" value="GlnE"/>
    <property type="match status" value="2"/>
</dbReference>
<dbReference type="InterPro" id="IPR013546">
    <property type="entry name" value="PII_UdlTrfase/GS_AdlTrfase"/>
</dbReference>
<feature type="domain" description="Glutamate-ammonia ligase adenylyltransferase repeated" evidence="7">
    <location>
        <begin position="612"/>
        <end position="859"/>
    </location>
</feature>
<keyword evidence="1 9" id="KW-0808">Transferase</keyword>
<evidence type="ECO:0000256" key="5">
    <source>
        <dbReference type="ARBA" id="ARBA00022842"/>
    </source>
</evidence>
<evidence type="ECO:0000259" key="8">
    <source>
        <dbReference type="Pfam" id="PF08335"/>
    </source>
</evidence>
<dbReference type="Proteomes" id="UP000297654">
    <property type="component" value="Unassembled WGS sequence"/>
</dbReference>
<keyword evidence="4" id="KW-0067">ATP-binding</keyword>
<dbReference type="NCBIfam" id="NF010707">
    <property type="entry name" value="PRK14109.1"/>
    <property type="match status" value="1"/>
</dbReference>
<evidence type="ECO:0000256" key="1">
    <source>
        <dbReference type="ARBA" id="ARBA00022679"/>
    </source>
</evidence>
<dbReference type="PANTHER" id="PTHR30621:SF0">
    <property type="entry name" value="BIFUNCTIONAL GLUTAMINE SYNTHETASE ADENYLYLTRANSFERASE_ADENYLYL-REMOVING ENZYME"/>
    <property type="match status" value="1"/>
</dbReference>
<dbReference type="OrthoDB" id="9759366at2"/>
<dbReference type="InterPro" id="IPR005190">
    <property type="entry name" value="GlnE_rpt_dom"/>
</dbReference>
<keyword evidence="10" id="KW-1185">Reference proteome</keyword>
<dbReference type="InterPro" id="IPR043519">
    <property type="entry name" value="NT_sf"/>
</dbReference>
<keyword evidence="6" id="KW-0511">Multifunctional enzyme</keyword>
<dbReference type="InterPro" id="IPR023057">
    <property type="entry name" value="GlnE"/>
</dbReference>
<evidence type="ECO:0000313" key="9">
    <source>
        <dbReference type="EMBL" id="TFB91966.1"/>
    </source>
</evidence>
<dbReference type="EC" id="2.7.7.89" evidence="9"/>
<evidence type="ECO:0000313" key="10">
    <source>
        <dbReference type="Proteomes" id="UP000297654"/>
    </source>
</evidence>
<dbReference type="SUPFAM" id="SSF81593">
    <property type="entry name" value="Nucleotidyltransferase substrate binding subunit/domain"/>
    <property type="match status" value="2"/>
</dbReference>
<evidence type="ECO:0000256" key="2">
    <source>
        <dbReference type="ARBA" id="ARBA00022695"/>
    </source>
</evidence>
<dbReference type="EC" id="2.7.7.42" evidence="9"/>
<dbReference type="GO" id="GO:0000820">
    <property type="term" value="P:regulation of glutamine family amino acid metabolic process"/>
    <property type="evidence" value="ECO:0007669"/>
    <property type="project" value="TreeGrafter"/>
</dbReference>
<keyword evidence="5" id="KW-0460">Magnesium</keyword>
<dbReference type="GO" id="GO:0047388">
    <property type="term" value="F:[glutamine synthetase]-adenylyl-L-tyrosine phosphorylase activity"/>
    <property type="evidence" value="ECO:0007669"/>
    <property type="project" value="UniProtKB-EC"/>
</dbReference>
<dbReference type="GO" id="GO:0005524">
    <property type="term" value="F:ATP binding"/>
    <property type="evidence" value="ECO:0007669"/>
    <property type="project" value="UniProtKB-KW"/>
</dbReference>
<dbReference type="SUPFAM" id="SSF81301">
    <property type="entry name" value="Nucleotidyltransferase"/>
    <property type="match status" value="2"/>
</dbReference>
<evidence type="ECO:0000256" key="6">
    <source>
        <dbReference type="ARBA" id="ARBA00023268"/>
    </source>
</evidence>
<sequence>MERLQLTLTELVRVGFVDLAEVHARLDEVAELGANSPHSGSAATGRSTDTRALLPLLTATASPDAALVALVALLRQGSAELFALLHTPAATGRLLKVLGASSGLADFFLRHPEELPVLTTPLVVLPSVNDLVHDLLDAVGAVAGFSLLIDDEAWVALRVRYRRRLAQLAAFDLEQVDPVAGLDGVARTLSDLATAALETALAVARTMSSGETAGRGVFLIDQVRATRLAVIGMGKAGASELNYVSDVDVIFVADGDETAGLESSRAVEIATRLAVLIMRGLGESGIEPELWEVDPNLRPEGKSGALVRSIESHLAYYDRWAKSWEFQALLKARTLAGDRELGARYIDAVSPKVWSSASRENFVESVQRMRERVTDNIPDEEVDVQLKLGPGGLRDIEFTVQLLQLVHGQTDADVRQAGTLPALTALATAGYVGRAEATEFALDYRMLRLMEHRLQLQKLRRTHLVPRDETQLRVLARSTGLATSAAGLTIRWSETKQRVRGLHERLFYRPLLSAVASLPAEGLNLTSAQAEARLAAIGFLNTKGALAHIAALSGGVSRRAAIQRHLLPVLLQWLSQGADPDYGFLAFRRLSDNLGSTYWFLRMLRDSSGAAERLTRVLSGSRYIGELLEKIPEAVAWLEDEADLQPRPLKALQDEARAVLGRHESPDAAATILRAARRREMLRLAFAALLGQIDLDQLGQGLTDVNATYIQGVIAAIRGGDLTVSEDTDAVGGAADPAGTAGDGIEFGVIGMGRFGGAELGFGSDADVMYVFRAGTLEGEAANERARFIVRELNRLTEDGRLPLDLDIGLRPEGSNGPAVRSLDSYQAYYRRWSLTWEAQALLRGRGVAGDAALLRDFEAVADEVRYPAAISEQAVREVRRIKARVENERLPQAADPNRHLKLGRGSLSDVEWLVQLLQLQHAAAIPALRTTSTLSALAEAVSAGLIPAVDAVVLRSAWIFASRARSAITLWTNHTSNVLPTDRAALEGIARVMEYPPGSGNQLEDDYLAVTRRSRAVFERLFYGPVERPGPTVG</sequence>
<organism evidence="9 10">
    <name type="scientific">Cryobacterium luteum</name>
    <dbReference type="NCBI Taxonomy" id="1424661"/>
    <lineage>
        <taxon>Bacteria</taxon>
        <taxon>Bacillati</taxon>
        <taxon>Actinomycetota</taxon>
        <taxon>Actinomycetes</taxon>
        <taxon>Micrococcales</taxon>
        <taxon>Microbacteriaceae</taxon>
        <taxon>Cryobacterium</taxon>
    </lineage>
</organism>
<accession>A0A1H8DC24</accession>
<evidence type="ECO:0000259" key="7">
    <source>
        <dbReference type="Pfam" id="PF03710"/>
    </source>
</evidence>
<feature type="domain" description="PII-uridylyltransferase/Glutamine-synthetase adenylyltransferase" evidence="8">
    <location>
        <begin position="885"/>
        <end position="1023"/>
    </location>
</feature>
<dbReference type="CDD" id="cd05401">
    <property type="entry name" value="NT_GlnE_GlnD_like"/>
    <property type="match status" value="2"/>
</dbReference>
<evidence type="ECO:0000256" key="3">
    <source>
        <dbReference type="ARBA" id="ARBA00022741"/>
    </source>
</evidence>
<gene>
    <name evidence="9" type="ORF">E3O10_06320</name>
</gene>
<dbReference type="Pfam" id="PF08335">
    <property type="entry name" value="GlnD_UR_UTase"/>
    <property type="match status" value="2"/>
</dbReference>
<feature type="domain" description="PII-uridylyltransferase/Glutamine-synthetase adenylyltransferase" evidence="8">
    <location>
        <begin position="370"/>
        <end position="507"/>
    </location>
</feature>
<dbReference type="RefSeq" id="WP_092108029.1">
    <property type="nucleotide sequence ID" value="NZ_FOCN01000003.1"/>
</dbReference>
<dbReference type="PANTHER" id="PTHR30621">
    <property type="entry name" value="GLUTAMINE SYNTHETASE ADENYLYLTRANSFERASE"/>
    <property type="match status" value="1"/>
</dbReference>
<name>A0A1H8DC24_9MICO</name>
<feature type="domain" description="Glutamate-ammonia ligase adenylyltransferase repeated" evidence="7">
    <location>
        <begin position="93"/>
        <end position="344"/>
    </location>
</feature>
<reference evidence="9 10" key="1">
    <citation type="submission" date="2019-03" db="EMBL/GenBank/DDBJ databases">
        <title>Genomics of glacier-inhabiting Cryobacterium strains.</title>
        <authorList>
            <person name="Liu Q."/>
            <person name="Xin Y.-H."/>
        </authorList>
    </citation>
    <scope>NUCLEOTIDE SEQUENCE [LARGE SCALE GENOMIC DNA]</scope>
    <source>
        <strain evidence="9 10">Hh15</strain>
    </source>
</reference>
<dbReference type="STRING" id="1424661.SAMN05216281_103221"/>
<proteinExistence type="predicted"/>